<protein>
    <submittedName>
        <fullName evidence="2">Uncharacterized protein</fullName>
    </submittedName>
</protein>
<dbReference type="EMBL" id="SEOQ01000122">
    <property type="protein sequence ID" value="TFY70027.1"/>
    <property type="molecule type" value="Genomic_DNA"/>
</dbReference>
<keyword evidence="3" id="KW-1185">Reference proteome</keyword>
<reference evidence="2 3" key="1">
    <citation type="submission" date="2019-02" db="EMBL/GenBank/DDBJ databases">
        <title>Genome sequencing of the rare red list fungi Dentipellis fragilis.</title>
        <authorList>
            <person name="Buettner E."/>
            <person name="Kellner H."/>
        </authorList>
    </citation>
    <scope>NUCLEOTIDE SEQUENCE [LARGE SCALE GENOMIC DNA]</scope>
    <source>
        <strain evidence="2 3">DSM 105465</strain>
    </source>
</reference>
<sequence>MRVFRLQLIDGGGNTFVECSAIRFLALWVTSSEQSAGVADAITDRSVRRAPDTSEAEIKSQQSVLNVQQSTIRSAFAYATKVHSDTGTRDGSGRYVYVHIERPRGEEERVPLRLRADVRERFDVEEFPWWHRMIGSASVETIGDADALPMGMPQSLIEDERRIRASDPAGQQETSSTTDYDW</sequence>
<accession>A0A4Y9Z7L8</accession>
<organism evidence="2 3">
    <name type="scientific">Dentipellis fragilis</name>
    <dbReference type="NCBI Taxonomy" id="205917"/>
    <lineage>
        <taxon>Eukaryota</taxon>
        <taxon>Fungi</taxon>
        <taxon>Dikarya</taxon>
        <taxon>Basidiomycota</taxon>
        <taxon>Agaricomycotina</taxon>
        <taxon>Agaricomycetes</taxon>
        <taxon>Russulales</taxon>
        <taxon>Hericiaceae</taxon>
        <taxon>Dentipellis</taxon>
    </lineage>
</organism>
<dbReference type="Proteomes" id="UP000298327">
    <property type="component" value="Unassembled WGS sequence"/>
</dbReference>
<comment type="caution">
    <text evidence="2">The sequence shown here is derived from an EMBL/GenBank/DDBJ whole genome shotgun (WGS) entry which is preliminary data.</text>
</comment>
<evidence type="ECO:0000313" key="2">
    <source>
        <dbReference type="EMBL" id="TFY70027.1"/>
    </source>
</evidence>
<feature type="compositionally biased region" description="Polar residues" evidence="1">
    <location>
        <begin position="169"/>
        <end position="182"/>
    </location>
</feature>
<gene>
    <name evidence="2" type="ORF">EVG20_g2916</name>
</gene>
<evidence type="ECO:0000256" key="1">
    <source>
        <dbReference type="SAM" id="MobiDB-lite"/>
    </source>
</evidence>
<evidence type="ECO:0000313" key="3">
    <source>
        <dbReference type="Proteomes" id="UP000298327"/>
    </source>
</evidence>
<proteinExistence type="predicted"/>
<name>A0A4Y9Z7L8_9AGAM</name>
<feature type="region of interest" description="Disordered" evidence="1">
    <location>
        <begin position="159"/>
        <end position="182"/>
    </location>
</feature>
<dbReference type="AlphaFoldDB" id="A0A4Y9Z7L8"/>